<feature type="region of interest" description="Disordered" evidence="8">
    <location>
        <begin position="126"/>
        <end position="150"/>
    </location>
</feature>
<feature type="region of interest" description="Disordered" evidence="8">
    <location>
        <begin position="439"/>
        <end position="463"/>
    </location>
</feature>
<evidence type="ECO:0000256" key="8">
    <source>
        <dbReference type="SAM" id="MobiDB-lite"/>
    </source>
</evidence>
<feature type="compositionally biased region" description="Acidic residues" evidence="8">
    <location>
        <begin position="387"/>
        <end position="396"/>
    </location>
</feature>
<feature type="compositionally biased region" description="Acidic residues" evidence="8">
    <location>
        <begin position="365"/>
        <end position="376"/>
    </location>
</feature>
<evidence type="ECO:0000256" key="4">
    <source>
        <dbReference type="ARBA" id="ARBA00022833"/>
    </source>
</evidence>
<proteinExistence type="inferred from homology"/>
<evidence type="ECO:0000256" key="3">
    <source>
        <dbReference type="ARBA" id="ARBA00022771"/>
    </source>
</evidence>
<dbReference type="GO" id="GO:0070761">
    <property type="term" value="C:pre-snoRNP complex"/>
    <property type="evidence" value="ECO:0007669"/>
    <property type="project" value="TreeGrafter"/>
</dbReference>
<sequence>MAASSIYAHPSLPPKPQSQASFAYDAEQPEASSSTAPPKPICAMCKGQLAKYTCPGCSMRTCSAPCSSSHKSKTGCSGVRDKTKYVPMNEYTWGKLMDDYTFLEEMGRKVGDWGKEIVRGGYMARSDNVNTRGRGQSRGRGRARGSGPVRTKRDILKMQLEMRDIDMELLPAGMERRKANQSSWDNKNQTALLSIEFKFYKPKDPLAHSKPPTCFTIMTHRNDIKNPLLRLLASHIQAKYKSKDSSCPDWVKSLVIPHPDDPESFTNPQCVMAAQLDPLATRHIHSKREKVYHSFDPTQPLETLLRHTHFVEYPTIEIWEEFSGTIIDTQGVLQRHEEERPVKRRKMNPKAGKAAIAGLLGGYGSEDEEGDDDEREEPVNGLMALGDYDDDSEGDEQAPQNDLAEGDALEDAKLEDLSDDDAEEEIDPAMLLELIRAARGGQEPWAADEEAVDWGDMDEGDVE</sequence>
<feature type="region of interest" description="Disordered" evidence="8">
    <location>
        <begin position="331"/>
        <end position="426"/>
    </location>
</feature>
<dbReference type="STRING" id="231916.A0A409YLF8"/>
<dbReference type="FunCoup" id="A0A409YLF8">
    <property type="interactions" value="12"/>
</dbReference>
<feature type="region of interest" description="Disordered" evidence="8">
    <location>
        <begin position="1"/>
        <end position="37"/>
    </location>
</feature>
<dbReference type="PANTHER" id="PTHR13483:SF3">
    <property type="entry name" value="BOX C_D SNORNA PROTEIN 1"/>
    <property type="match status" value="1"/>
</dbReference>
<dbReference type="Pfam" id="PF04438">
    <property type="entry name" value="zf-HIT"/>
    <property type="match status" value="1"/>
</dbReference>
<dbReference type="PROSITE" id="PS51083">
    <property type="entry name" value="ZF_HIT"/>
    <property type="match status" value="1"/>
</dbReference>
<comment type="similarity">
    <text evidence="6">Belongs to the BCD1 family.</text>
</comment>
<gene>
    <name evidence="10" type="ORF">CVT26_000853</name>
</gene>
<dbReference type="EMBL" id="NHYE01000695">
    <property type="protein sequence ID" value="PPR03855.1"/>
    <property type="molecule type" value="Genomic_DNA"/>
</dbReference>
<evidence type="ECO:0000256" key="6">
    <source>
        <dbReference type="ARBA" id="ARBA00049654"/>
    </source>
</evidence>
<keyword evidence="1" id="KW-0597">Phosphoprotein</keyword>
<dbReference type="InterPro" id="IPR007529">
    <property type="entry name" value="Znf_HIT"/>
</dbReference>
<comment type="caution">
    <text evidence="10">The sequence shown here is derived from an EMBL/GenBank/DDBJ whole genome shotgun (WGS) entry which is preliminary data.</text>
</comment>
<evidence type="ECO:0000256" key="2">
    <source>
        <dbReference type="ARBA" id="ARBA00022723"/>
    </source>
</evidence>
<dbReference type="SUPFAM" id="SSF144232">
    <property type="entry name" value="HIT/MYND zinc finger-like"/>
    <property type="match status" value="1"/>
</dbReference>
<keyword evidence="3 7" id="KW-0863">Zinc-finger</keyword>
<reference evidence="10 11" key="1">
    <citation type="journal article" date="2018" name="Evol. Lett.">
        <title>Horizontal gene cluster transfer increased hallucinogenic mushroom diversity.</title>
        <authorList>
            <person name="Reynolds H.T."/>
            <person name="Vijayakumar V."/>
            <person name="Gluck-Thaler E."/>
            <person name="Korotkin H.B."/>
            <person name="Matheny P.B."/>
            <person name="Slot J.C."/>
        </authorList>
    </citation>
    <scope>NUCLEOTIDE SEQUENCE [LARGE SCALE GENOMIC DNA]</scope>
    <source>
        <strain evidence="10 11">SRW20</strain>
    </source>
</reference>
<feature type="domain" description="HIT-type" evidence="9">
    <location>
        <begin position="42"/>
        <end position="76"/>
    </location>
</feature>
<dbReference type="InterPro" id="IPR057721">
    <property type="entry name" value="BCD1_alpha/beta"/>
</dbReference>
<evidence type="ECO:0000256" key="5">
    <source>
        <dbReference type="ARBA" id="ARBA00049598"/>
    </source>
</evidence>
<accession>A0A409YLF8</accession>
<dbReference type="PANTHER" id="PTHR13483">
    <property type="entry name" value="BOX C_D SNORNA PROTEIN 1-RELATED"/>
    <property type="match status" value="1"/>
</dbReference>
<dbReference type="InterPro" id="IPR051639">
    <property type="entry name" value="BCD1"/>
</dbReference>
<dbReference type="Proteomes" id="UP000284706">
    <property type="component" value="Unassembled WGS sequence"/>
</dbReference>
<evidence type="ECO:0000313" key="11">
    <source>
        <dbReference type="Proteomes" id="UP000284706"/>
    </source>
</evidence>
<dbReference type="GO" id="GO:0008270">
    <property type="term" value="F:zinc ion binding"/>
    <property type="evidence" value="ECO:0007669"/>
    <property type="project" value="UniProtKB-UniRule"/>
</dbReference>
<keyword evidence="2" id="KW-0479">Metal-binding</keyword>
<evidence type="ECO:0000259" key="9">
    <source>
        <dbReference type="PROSITE" id="PS51083"/>
    </source>
</evidence>
<dbReference type="AlphaFoldDB" id="A0A409YLF8"/>
<dbReference type="Gene3D" id="3.30.60.190">
    <property type="match status" value="1"/>
</dbReference>
<dbReference type="CDD" id="cd23023">
    <property type="entry name" value="zf-HIT_BCD1"/>
    <property type="match status" value="1"/>
</dbReference>
<organism evidence="10 11">
    <name type="scientific">Gymnopilus dilepis</name>
    <dbReference type="NCBI Taxonomy" id="231916"/>
    <lineage>
        <taxon>Eukaryota</taxon>
        <taxon>Fungi</taxon>
        <taxon>Dikarya</taxon>
        <taxon>Basidiomycota</taxon>
        <taxon>Agaricomycotina</taxon>
        <taxon>Agaricomycetes</taxon>
        <taxon>Agaricomycetidae</taxon>
        <taxon>Agaricales</taxon>
        <taxon>Agaricineae</taxon>
        <taxon>Hymenogastraceae</taxon>
        <taxon>Gymnopilus</taxon>
    </lineage>
</organism>
<protein>
    <recommendedName>
        <fullName evidence="9">HIT-type domain-containing protein</fullName>
    </recommendedName>
</protein>
<dbReference type="GO" id="GO:0048254">
    <property type="term" value="P:snoRNA localization"/>
    <property type="evidence" value="ECO:0007669"/>
    <property type="project" value="TreeGrafter"/>
</dbReference>
<keyword evidence="4" id="KW-0862">Zinc</keyword>
<dbReference type="GO" id="GO:0000463">
    <property type="term" value="P:maturation of LSU-rRNA from tricistronic rRNA transcript (SSU-rRNA, 5.8S rRNA, LSU-rRNA)"/>
    <property type="evidence" value="ECO:0007669"/>
    <property type="project" value="TreeGrafter"/>
</dbReference>
<name>A0A409YLF8_9AGAR</name>
<comment type="function">
    <text evidence="5">Required for box C/D snoRNAs accumulation involved in snoRNA processing, snoRNA transport to the nucleolus and ribosome biogenesis.</text>
</comment>
<dbReference type="GO" id="GO:0005634">
    <property type="term" value="C:nucleus"/>
    <property type="evidence" value="ECO:0007669"/>
    <property type="project" value="TreeGrafter"/>
</dbReference>
<evidence type="ECO:0000256" key="1">
    <source>
        <dbReference type="ARBA" id="ARBA00022553"/>
    </source>
</evidence>
<dbReference type="Pfam" id="PF25790">
    <property type="entry name" value="BCD1"/>
    <property type="match status" value="1"/>
</dbReference>
<dbReference type="GO" id="GO:0000492">
    <property type="term" value="P:box C/D snoRNP assembly"/>
    <property type="evidence" value="ECO:0007669"/>
    <property type="project" value="TreeGrafter"/>
</dbReference>
<dbReference type="InParanoid" id="A0A409YLF8"/>
<feature type="compositionally biased region" description="Acidic residues" evidence="8">
    <location>
        <begin position="417"/>
        <end position="426"/>
    </location>
</feature>
<feature type="compositionally biased region" description="Acidic residues" evidence="8">
    <location>
        <begin position="446"/>
        <end position="463"/>
    </location>
</feature>
<keyword evidence="11" id="KW-1185">Reference proteome</keyword>
<dbReference type="OrthoDB" id="272357at2759"/>
<evidence type="ECO:0000313" key="10">
    <source>
        <dbReference type="EMBL" id="PPR03855.1"/>
    </source>
</evidence>
<evidence type="ECO:0000256" key="7">
    <source>
        <dbReference type="PROSITE-ProRule" id="PRU00453"/>
    </source>
</evidence>